<keyword evidence="3 6" id="KW-0812">Transmembrane</keyword>
<evidence type="ECO:0000256" key="2">
    <source>
        <dbReference type="ARBA" id="ARBA00022475"/>
    </source>
</evidence>
<keyword evidence="5 6" id="KW-0472">Membrane</keyword>
<feature type="transmembrane region" description="Helical" evidence="6">
    <location>
        <begin position="296"/>
        <end position="324"/>
    </location>
</feature>
<feature type="transmembrane region" description="Helical" evidence="6">
    <location>
        <begin position="225"/>
        <end position="245"/>
    </location>
</feature>
<feature type="transmembrane region" description="Helical" evidence="6">
    <location>
        <begin position="593"/>
        <end position="612"/>
    </location>
</feature>
<organism evidence="9 10">
    <name type="scientific">Corynebacterium mastitidis</name>
    <dbReference type="NCBI Taxonomy" id="161890"/>
    <lineage>
        <taxon>Bacteria</taxon>
        <taxon>Bacillati</taxon>
        <taxon>Actinomycetota</taxon>
        <taxon>Actinomycetes</taxon>
        <taxon>Mycobacteriales</taxon>
        <taxon>Corynebacteriaceae</taxon>
        <taxon>Corynebacterium</taxon>
    </lineage>
</organism>
<name>A0ABU8NV89_9CORY</name>
<feature type="transmembrane region" description="Helical" evidence="6">
    <location>
        <begin position="169"/>
        <end position="188"/>
    </location>
</feature>
<dbReference type="Proteomes" id="UP001359781">
    <property type="component" value="Unassembled WGS sequence"/>
</dbReference>
<dbReference type="PANTHER" id="PTHR33406">
    <property type="entry name" value="MEMBRANE PROTEIN MJ1562-RELATED"/>
    <property type="match status" value="1"/>
</dbReference>
<protein>
    <submittedName>
        <fullName evidence="9">MMPL family transporter</fullName>
    </submittedName>
</protein>
<feature type="signal peptide" evidence="7">
    <location>
        <begin position="1"/>
        <end position="29"/>
    </location>
</feature>
<keyword evidence="2" id="KW-1003">Cell membrane</keyword>
<feature type="transmembrane region" description="Helical" evidence="6">
    <location>
        <begin position="272"/>
        <end position="290"/>
    </location>
</feature>
<dbReference type="Gene3D" id="1.20.1640.10">
    <property type="entry name" value="Multidrug efflux transporter AcrB transmembrane domain"/>
    <property type="match status" value="2"/>
</dbReference>
<dbReference type="PANTHER" id="PTHR33406:SF13">
    <property type="entry name" value="MEMBRANE PROTEIN YDFJ"/>
    <property type="match status" value="1"/>
</dbReference>
<evidence type="ECO:0000259" key="8">
    <source>
        <dbReference type="PROSITE" id="PS50156"/>
    </source>
</evidence>
<evidence type="ECO:0000313" key="10">
    <source>
        <dbReference type="Proteomes" id="UP001359781"/>
    </source>
</evidence>
<evidence type="ECO:0000256" key="4">
    <source>
        <dbReference type="ARBA" id="ARBA00022989"/>
    </source>
</evidence>
<comment type="caution">
    <text evidence="9">The sequence shown here is derived from an EMBL/GenBank/DDBJ whole genome shotgun (WGS) entry which is preliminary data.</text>
</comment>
<dbReference type="InterPro" id="IPR000731">
    <property type="entry name" value="SSD"/>
</dbReference>
<dbReference type="SUPFAM" id="SSF82866">
    <property type="entry name" value="Multidrug efflux transporter AcrB transmembrane domain"/>
    <property type="match status" value="2"/>
</dbReference>
<keyword evidence="7" id="KW-0732">Signal</keyword>
<feature type="domain" description="SSD" evidence="8">
    <location>
        <begin position="554"/>
        <end position="690"/>
    </location>
</feature>
<evidence type="ECO:0000313" key="9">
    <source>
        <dbReference type="EMBL" id="MEJ4098913.1"/>
    </source>
</evidence>
<keyword evidence="4 6" id="KW-1133">Transmembrane helix</keyword>
<feature type="transmembrane region" description="Helical" evidence="6">
    <location>
        <begin position="532"/>
        <end position="551"/>
    </location>
</feature>
<feature type="transmembrane region" description="Helical" evidence="6">
    <location>
        <begin position="195"/>
        <end position="219"/>
    </location>
</feature>
<accession>A0ABU8NV89</accession>
<dbReference type="EMBL" id="JBAHVJ010000001">
    <property type="protein sequence ID" value="MEJ4098913.1"/>
    <property type="molecule type" value="Genomic_DNA"/>
</dbReference>
<proteinExistence type="predicted"/>
<dbReference type="Pfam" id="PF03176">
    <property type="entry name" value="MMPL"/>
    <property type="match status" value="2"/>
</dbReference>
<dbReference type="PROSITE" id="PS50156">
    <property type="entry name" value="SSD"/>
    <property type="match status" value="1"/>
</dbReference>
<dbReference type="InterPro" id="IPR004869">
    <property type="entry name" value="MMPL_dom"/>
</dbReference>
<reference evidence="9 10" key="1">
    <citation type="submission" date="2024-02" db="EMBL/GenBank/DDBJ databases">
        <title>Whole genome sequencing and characterization of Corynebacterium isolated from the ocular surface of dry eye disease sufferers.</title>
        <authorList>
            <person name="Naqvi M."/>
        </authorList>
    </citation>
    <scope>NUCLEOTIDE SEQUENCE [LARGE SCALE GENOMIC DNA]</scope>
    <source>
        <strain evidence="9 10">PCRF</strain>
    </source>
</reference>
<comment type="subcellular location">
    <subcellularLocation>
        <location evidence="1">Cell membrane</location>
        <topology evidence="1">Multi-pass membrane protein</topology>
    </subcellularLocation>
</comment>
<feature type="chain" id="PRO_5045845320" evidence="7">
    <location>
        <begin position="30"/>
        <end position="701"/>
    </location>
</feature>
<feature type="transmembrane region" description="Helical" evidence="6">
    <location>
        <begin position="666"/>
        <end position="691"/>
    </location>
</feature>
<feature type="transmembrane region" description="Helical" evidence="6">
    <location>
        <begin position="558"/>
        <end position="581"/>
    </location>
</feature>
<sequence length="701" mass="73929">MKILPIVQRNPRKLLAAWALFFVVTGALATQLNGAVKAGGFTDSRADSVTAQDIAQEVFGDPENQLIVVLSGESAVPLDILDQAVAAAESIDNVGAVIDSRSVPSLASESGNTQVLQIGFDADNTTTQNSVPELRGAIETALAGTGVQSHVTGAAALDYDLNMQSQRDALHAEFIAFPLLIIILLLVFRAVGPVLITMVTAAVCLAGAQGIGTLVSWNIDTSNFYITAGSLIGLAVSVDYCLFLLSRYKESLAQGQSANEALRTASSTVGHAIRFGGLCVVAALCALFWARNMVFSSIAAAGVVVTIVAIAAVSTFVPALIAVLGDKVFFGKLPGFVPAVRPSGDRDVKDSSTYLNDRTPVSLRRSGLVTIAVIAPLLMAAAPLASLALRVPVASASILPEGTDSRVGIEVVNGELDARELFPTSVIVRDSENVHSFIDRLAEIPEVLDVIGPDDPAAQFVGMALTGVGEDHSYSRILLTATGAPDSEAAHDMVSTVKETANRWEGDTGESVFVMGATVGGVEFDRLVENSIPWVVSIVAILSLVLLGWAFRSWFLPFLAVLLNALVVAAAIGLLSFLWRIFTGSPINSVTPLVIFAIVFGLSMDYMVLMAARMKEEWVRGRDHAMAIAVGVQKTSRLVISAAIIMIGVFLSFMVAKISIIQELGLGLAMAVALDALVVRPLLFPAILGIVGERVWGRRVV</sequence>
<evidence type="ECO:0000256" key="5">
    <source>
        <dbReference type="ARBA" id="ARBA00023136"/>
    </source>
</evidence>
<evidence type="ECO:0000256" key="3">
    <source>
        <dbReference type="ARBA" id="ARBA00022692"/>
    </source>
</evidence>
<gene>
    <name evidence="9" type="ORF">V5S96_00820</name>
</gene>
<keyword evidence="10" id="KW-1185">Reference proteome</keyword>
<feature type="transmembrane region" description="Helical" evidence="6">
    <location>
        <begin position="638"/>
        <end position="660"/>
    </location>
</feature>
<dbReference type="InterPro" id="IPR050545">
    <property type="entry name" value="Mycobact_MmpL"/>
</dbReference>
<evidence type="ECO:0000256" key="1">
    <source>
        <dbReference type="ARBA" id="ARBA00004651"/>
    </source>
</evidence>
<evidence type="ECO:0000256" key="6">
    <source>
        <dbReference type="SAM" id="Phobius"/>
    </source>
</evidence>
<dbReference type="RefSeq" id="WP_337889459.1">
    <property type="nucleotide sequence ID" value="NZ_JBAHVI010000002.1"/>
</dbReference>
<evidence type="ECO:0000256" key="7">
    <source>
        <dbReference type="SAM" id="SignalP"/>
    </source>
</evidence>